<dbReference type="AlphaFoldDB" id="X1MXD2"/>
<protein>
    <submittedName>
        <fullName evidence="1">Uncharacterized protein</fullName>
    </submittedName>
</protein>
<reference evidence="1" key="1">
    <citation type="journal article" date="2014" name="Front. Microbiol.">
        <title>High frequency of phylogenetically diverse reductive dehalogenase-homologous genes in deep subseafloor sedimentary metagenomes.</title>
        <authorList>
            <person name="Kawai M."/>
            <person name="Futagami T."/>
            <person name="Toyoda A."/>
            <person name="Takaki Y."/>
            <person name="Nishi S."/>
            <person name="Hori S."/>
            <person name="Arai W."/>
            <person name="Tsubouchi T."/>
            <person name="Morono Y."/>
            <person name="Uchiyama I."/>
            <person name="Ito T."/>
            <person name="Fujiyama A."/>
            <person name="Inagaki F."/>
            <person name="Takami H."/>
        </authorList>
    </citation>
    <scope>NUCLEOTIDE SEQUENCE</scope>
    <source>
        <strain evidence="1">Expedition CK06-06</strain>
    </source>
</reference>
<organism evidence="1">
    <name type="scientific">marine sediment metagenome</name>
    <dbReference type="NCBI Taxonomy" id="412755"/>
    <lineage>
        <taxon>unclassified sequences</taxon>
        <taxon>metagenomes</taxon>
        <taxon>ecological metagenomes</taxon>
    </lineage>
</organism>
<name>X1MXD2_9ZZZZ</name>
<evidence type="ECO:0000313" key="1">
    <source>
        <dbReference type="EMBL" id="GAI19350.1"/>
    </source>
</evidence>
<accession>X1MXD2</accession>
<dbReference type="InterPro" id="IPR027417">
    <property type="entry name" value="P-loop_NTPase"/>
</dbReference>
<dbReference type="Gene3D" id="3.40.50.300">
    <property type="entry name" value="P-loop containing nucleotide triphosphate hydrolases"/>
    <property type="match status" value="1"/>
</dbReference>
<sequence length="134" mass="16391">MIFYLIRWNYSQAKLYIIKLEKILKIAFTRVAADEMRKPISKELKKARIDLKFEDIIDSNIQFSESRYQDVVNEINGTYQHGYFTSMYILLRKLFENLIIDCLRNYYTHEHIDKYFNTNKRKFHGFDILRKNFN</sequence>
<comment type="caution">
    <text evidence="1">The sequence shown here is derived from an EMBL/GenBank/DDBJ whole genome shotgun (WGS) entry which is preliminary data.</text>
</comment>
<proteinExistence type="predicted"/>
<gene>
    <name evidence="1" type="ORF">S06H3_33037</name>
</gene>
<dbReference type="EMBL" id="BARV01019689">
    <property type="protein sequence ID" value="GAI19350.1"/>
    <property type="molecule type" value="Genomic_DNA"/>
</dbReference>